<dbReference type="InterPro" id="IPR016718">
    <property type="entry name" value="rRNA_m1G-MeTrfase_A_prd"/>
</dbReference>
<feature type="binding site" evidence="2">
    <location>
        <position position="186"/>
    </location>
    <ligand>
        <name>S-adenosyl-L-methionine</name>
        <dbReference type="ChEBI" id="CHEBI:59789"/>
    </ligand>
</feature>
<keyword evidence="1" id="KW-0479">Metal-binding</keyword>
<dbReference type="GO" id="GO:0008168">
    <property type="term" value="F:methyltransferase activity"/>
    <property type="evidence" value="ECO:0007669"/>
    <property type="project" value="UniProtKB-KW"/>
</dbReference>
<feature type="binding site" evidence="2">
    <location>
        <begin position="102"/>
        <end position="103"/>
    </location>
    <ligand>
        <name>S-adenosyl-L-methionine</name>
        <dbReference type="ChEBI" id="CHEBI:59789"/>
    </ligand>
</feature>
<feature type="binding site" evidence="1">
    <location>
        <position position="23"/>
    </location>
    <ligand>
        <name>Zn(2+)</name>
        <dbReference type="ChEBI" id="CHEBI:29105"/>
    </ligand>
</feature>
<evidence type="ECO:0000313" key="5">
    <source>
        <dbReference type="EMBL" id="CEA05870.1"/>
    </source>
</evidence>
<keyword evidence="1" id="KW-0862">Zinc</keyword>
<feature type="binding site" evidence="1">
    <location>
        <position position="40"/>
    </location>
    <ligand>
        <name>Zn(2+)</name>
        <dbReference type="ChEBI" id="CHEBI:29105"/>
    </ligand>
</feature>
<feature type="binding site" evidence="1">
    <location>
        <position position="20"/>
    </location>
    <ligand>
        <name>Zn(2+)</name>
        <dbReference type="ChEBI" id="CHEBI:29105"/>
    </ligand>
</feature>
<dbReference type="GO" id="GO:0032259">
    <property type="term" value="P:methylation"/>
    <property type="evidence" value="ECO:0007669"/>
    <property type="project" value="UniProtKB-KW"/>
</dbReference>
<accession>A0A078MHR6</accession>
<dbReference type="InterPro" id="IPR029063">
    <property type="entry name" value="SAM-dependent_MTases_sf"/>
</dbReference>
<dbReference type="PIRSF" id="PIRSF018249">
    <property type="entry name" value="MyrA_prd"/>
    <property type="match status" value="1"/>
</dbReference>
<dbReference type="AlphaFoldDB" id="A0A078MHR6"/>
<dbReference type="InterPro" id="IPR041698">
    <property type="entry name" value="Methyltransf_25"/>
</dbReference>
<dbReference type="PATRIC" id="fig|1461583.4.peg.2582"/>
<dbReference type="InterPro" id="IPR048647">
    <property type="entry name" value="RlmA_N"/>
</dbReference>
<evidence type="ECO:0000259" key="4">
    <source>
        <dbReference type="Pfam" id="PF21302"/>
    </source>
</evidence>
<keyword evidence="5" id="KW-0808">Transferase</keyword>
<protein>
    <submittedName>
        <fullName evidence="5">23S rRNA (Guanine(745)-N(1))-methyltransferase</fullName>
    </submittedName>
</protein>
<evidence type="ECO:0000256" key="2">
    <source>
        <dbReference type="PIRSR" id="PIRSR018249-2"/>
    </source>
</evidence>
<feature type="binding site" evidence="2">
    <location>
        <position position="78"/>
    </location>
    <ligand>
        <name>S-adenosyl-L-methionine</name>
        <dbReference type="ChEBI" id="CHEBI:59789"/>
    </ligand>
</feature>
<dbReference type="EMBL" id="LN483080">
    <property type="protein sequence ID" value="CEA05870.1"/>
    <property type="molecule type" value="Genomic_DNA"/>
</dbReference>
<proteinExistence type="predicted"/>
<evidence type="ECO:0000256" key="1">
    <source>
        <dbReference type="PIRSR" id="PIRSR018249-1"/>
    </source>
</evidence>
<feature type="binding site" evidence="1">
    <location>
        <position position="36"/>
    </location>
    <ligand>
        <name>Zn(2+)</name>
        <dbReference type="ChEBI" id="CHEBI:29105"/>
    </ligand>
</feature>
<keyword evidence="5" id="KW-0489">Methyltransferase</keyword>
<dbReference type="CDD" id="cd02440">
    <property type="entry name" value="AdoMet_MTases"/>
    <property type="match status" value="1"/>
</dbReference>
<keyword evidence="2" id="KW-0949">S-adenosyl-L-methionine</keyword>
<evidence type="ECO:0000259" key="3">
    <source>
        <dbReference type="Pfam" id="PF13649"/>
    </source>
</evidence>
<feature type="domain" description="Methyltransferase" evidence="3">
    <location>
        <begin position="95"/>
        <end position="174"/>
    </location>
</feature>
<dbReference type="GO" id="GO:0046872">
    <property type="term" value="F:metal ion binding"/>
    <property type="evidence" value="ECO:0007669"/>
    <property type="project" value="UniProtKB-KW"/>
</dbReference>
<dbReference type="SUPFAM" id="SSF53335">
    <property type="entry name" value="S-adenosyl-L-methionine-dependent methyltransferases"/>
    <property type="match status" value="1"/>
</dbReference>
<dbReference type="HOGENOM" id="CLU_050931_2_0_9"/>
<name>A0A078MHR6_9BACL</name>
<gene>
    <name evidence="5" type="primary">rlmA</name>
    <name evidence="5" type="ORF">BN1050_02688</name>
</gene>
<reference evidence="5" key="1">
    <citation type="submission" date="2014-07" db="EMBL/GenBank/DDBJ databases">
        <authorList>
            <person name="Urmite Genomes Urmite Genomes"/>
        </authorList>
    </citation>
    <scope>NUCLEOTIDE SEQUENCE</scope>
    <source>
        <strain evidence="5">13S34_air</strain>
    </source>
</reference>
<sequence>MTRKQQRIHFAQQHQTLLRCPLCYEQVEVNEASMVCANRHTFDFTKQGYVNLAPQRTENLYTKELFTARRMIIDSGFYTPLHQELIKLVADAKVIADLGCGEGTHLQQLLPEGALGIGIDLAKEGVKMAASYDNVLWQVADLANIPLITSSVDAIVNILSPSNYKEFKRILRADGRMIKVVPSENYLYELREAFFPDKSPYSNTTIVELFEQQFAHTKKITVRYEQQLTAELMRMLVDMTPLTQNVASVQKAQFIADKIQTITLEFIILLGEN</sequence>
<dbReference type="Pfam" id="PF13649">
    <property type="entry name" value="Methyltransf_25"/>
    <property type="match status" value="1"/>
</dbReference>
<feature type="domain" description="23S rRNA (guanine(745)-N(1))-methyltransferase N-terminal" evidence="4">
    <location>
        <begin position="19"/>
        <end position="54"/>
    </location>
</feature>
<dbReference type="Gene3D" id="3.40.50.150">
    <property type="entry name" value="Vaccinia Virus protein VP39"/>
    <property type="match status" value="1"/>
</dbReference>
<dbReference type="Pfam" id="PF21302">
    <property type="entry name" value="Zn_ribbon_RlmA"/>
    <property type="match status" value="1"/>
</dbReference>
<organism evidence="5">
    <name type="scientific">Metalysinibacillus saudimassiliensis</name>
    <dbReference type="NCBI Taxonomy" id="1461583"/>
    <lineage>
        <taxon>Bacteria</taxon>
        <taxon>Bacillati</taxon>
        <taxon>Bacillota</taxon>
        <taxon>Bacilli</taxon>
        <taxon>Bacillales</taxon>
        <taxon>Caryophanaceae</taxon>
        <taxon>Metalysinibacillus</taxon>
    </lineage>
</organism>